<evidence type="ECO:0000256" key="10">
    <source>
        <dbReference type="ARBA" id="ARBA00023303"/>
    </source>
</evidence>
<dbReference type="PRINTS" id="PR01078">
    <property type="entry name" value="AMINACHANNEL"/>
</dbReference>
<dbReference type="Gene3D" id="2.60.470.10">
    <property type="entry name" value="Acid-sensing ion channels like domains"/>
    <property type="match status" value="1"/>
</dbReference>
<keyword evidence="15" id="KW-1185">Reference proteome</keyword>
<dbReference type="GO" id="GO:0016020">
    <property type="term" value="C:membrane"/>
    <property type="evidence" value="ECO:0007669"/>
    <property type="project" value="UniProtKB-SubCell"/>
</dbReference>
<feature type="compositionally biased region" description="Basic and acidic residues" evidence="12">
    <location>
        <begin position="21"/>
        <end position="32"/>
    </location>
</feature>
<evidence type="ECO:0000256" key="11">
    <source>
        <dbReference type="RuleBase" id="RU000679"/>
    </source>
</evidence>
<sequence>MEPEKVEEGPQDYAPTVQKTTTDHLPHSGSKEEQQKLQYLASNISITGIKFILGRDATPARRCVWLMFILAAVTWMAWNIGQQVALFLSNPTSVSSSVTVHDVITFPQVTLCNQNPSAESNGVDKFMSQYGDLLHGVDMANFMWSTAQDKATFIQSCKWRGRKCGPDAFKSVLTNQGVCYRFVPDDRNVDIAGVRGGLEVTLLVEQHDYSSSGRRAAGVRLSVADTVTGGHEMDVTDSRDHLRHTPVFMDEGLTLPAGAVTSVGLKVGKTTDLPPPYGQCGERPLVMLPRGTTYTQGACHLDCLTQHLNNTCTCVEPHLPCAPDTCRRCSLLETLMCAKPQTEAFYSHGLATQCDCPPQCFSTTYTPTLSSAPLSQVFINSLAVGQAPVDPGNVERMLAIQLWAHLNRMSPHYTDLLEDVVMATRRLVDTVWRLSTTLEDLANSLASLKGRVTVTGVAATTTANLCMDSTAYLNPLLWQRCREESRQQTTAEDPLVNLEDETRIARSTKKQLVYISNKPLSSRPGWELQLTLLSGSFKGLAILDRFILFVNNTILHYLRNDFASVKTLNDSLFKILHDPTNDAEKENISRAVDALEALKSNLDCNANAWQQVDSTKRRFLNTAPIQLLQDVSREQSNVNTNKLNTTDVDVELETLNREFYEHNTVTVQVFLDSMAVQQTTKAAAYQTEALVCDIGGSLGLCLGGSVLTFIEVIDLVLFIFNKRKQNQ</sequence>
<dbReference type="GO" id="GO:0005272">
    <property type="term" value="F:sodium channel activity"/>
    <property type="evidence" value="ECO:0007669"/>
    <property type="project" value="UniProtKB-KW"/>
</dbReference>
<reference evidence="14 15" key="1">
    <citation type="journal article" date="2023" name="Sci. Data">
        <title>Genome assembly of the Korean intertidal mud-creeper Batillaria attramentaria.</title>
        <authorList>
            <person name="Patra A.K."/>
            <person name="Ho P.T."/>
            <person name="Jun S."/>
            <person name="Lee S.J."/>
            <person name="Kim Y."/>
            <person name="Won Y.J."/>
        </authorList>
    </citation>
    <scope>NUCLEOTIDE SEQUENCE [LARGE SCALE GENOMIC DNA]</scope>
    <source>
        <strain evidence="14">Wonlab-2016</strain>
    </source>
</reference>
<dbReference type="PANTHER" id="PTHR11690:SF300">
    <property type="entry name" value="PICKPOCKET PROTEIN 19"/>
    <property type="match status" value="1"/>
</dbReference>
<dbReference type="Pfam" id="PF00858">
    <property type="entry name" value="ASC"/>
    <property type="match status" value="3"/>
</dbReference>
<evidence type="ECO:0000256" key="12">
    <source>
        <dbReference type="SAM" id="MobiDB-lite"/>
    </source>
</evidence>
<proteinExistence type="inferred from homology"/>
<evidence type="ECO:0000256" key="3">
    <source>
        <dbReference type="ARBA" id="ARBA00022461"/>
    </source>
</evidence>
<accession>A0ABD0LQM8</accession>
<keyword evidence="5 13" id="KW-1133">Transmembrane helix</keyword>
<evidence type="ECO:0000256" key="7">
    <source>
        <dbReference type="ARBA" id="ARBA00023065"/>
    </source>
</evidence>
<dbReference type="AlphaFoldDB" id="A0ABD0LQM8"/>
<dbReference type="EMBL" id="JACVVK020000030">
    <property type="protein sequence ID" value="KAK7501758.1"/>
    <property type="molecule type" value="Genomic_DNA"/>
</dbReference>
<evidence type="ECO:0000256" key="13">
    <source>
        <dbReference type="SAM" id="Phobius"/>
    </source>
</evidence>
<evidence type="ECO:0000313" key="15">
    <source>
        <dbReference type="Proteomes" id="UP001519460"/>
    </source>
</evidence>
<keyword evidence="8 13" id="KW-0472">Membrane</keyword>
<dbReference type="Proteomes" id="UP001519460">
    <property type="component" value="Unassembled WGS sequence"/>
</dbReference>
<keyword evidence="4 11" id="KW-0812">Transmembrane</keyword>
<evidence type="ECO:0000256" key="5">
    <source>
        <dbReference type="ARBA" id="ARBA00022989"/>
    </source>
</evidence>
<comment type="caution">
    <text evidence="14">The sequence shown here is derived from an EMBL/GenBank/DDBJ whole genome shotgun (WGS) entry which is preliminary data.</text>
</comment>
<evidence type="ECO:0000256" key="9">
    <source>
        <dbReference type="ARBA" id="ARBA00023201"/>
    </source>
</evidence>
<evidence type="ECO:0000256" key="6">
    <source>
        <dbReference type="ARBA" id="ARBA00023053"/>
    </source>
</evidence>
<evidence type="ECO:0000256" key="1">
    <source>
        <dbReference type="ARBA" id="ARBA00004141"/>
    </source>
</evidence>
<keyword evidence="2 11" id="KW-0813">Transport</keyword>
<name>A0ABD0LQM8_9CAEN</name>
<comment type="similarity">
    <text evidence="11">Belongs to the amiloride-sensitive sodium channel (TC 1.A.6) family.</text>
</comment>
<evidence type="ECO:0000313" key="14">
    <source>
        <dbReference type="EMBL" id="KAK7501758.1"/>
    </source>
</evidence>
<organism evidence="14 15">
    <name type="scientific">Batillaria attramentaria</name>
    <dbReference type="NCBI Taxonomy" id="370345"/>
    <lineage>
        <taxon>Eukaryota</taxon>
        <taxon>Metazoa</taxon>
        <taxon>Spiralia</taxon>
        <taxon>Lophotrochozoa</taxon>
        <taxon>Mollusca</taxon>
        <taxon>Gastropoda</taxon>
        <taxon>Caenogastropoda</taxon>
        <taxon>Sorbeoconcha</taxon>
        <taxon>Cerithioidea</taxon>
        <taxon>Batillariidae</taxon>
        <taxon>Batillaria</taxon>
    </lineage>
</organism>
<dbReference type="InterPro" id="IPR001873">
    <property type="entry name" value="ENaC"/>
</dbReference>
<gene>
    <name evidence="14" type="ORF">BaRGS_00007189</name>
</gene>
<dbReference type="Gene3D" id="1.10.287.770">
    <property type="entry name" value="YojJ-like"/>
    <property type="match status" value="1"/>
</dbReference>
<keyword evidence="6" id="KW-0915">Sodium</keyword>
<keyword evidence="3 11" id="KW-0894">Sodium channel</keyword>
<protein>
    <submittedName>
        <fullName evidence="14">Uncharacterized protein</fullName>
    </submittedName>
</protein>
<comment type="subcellular location">
    <subcellularLocation>
        <location evidence="1">Membrane</location>
        <topology evidence="1">Multi-pass membrane protein</topology>
    </subcellularLocation>
</comment>
<feature type="transmembrane region" description="Helical" evidence="13">
    <location>
        <begin position="697"/>
        <end position="720"/>
    </location>
</feature>
<keyword evidence="10 11" id="KW-0407">Ion channel</keyword>
<evidence type="ECO:0000256" key="4">
    <source>
        <dbReference type="ARBA" id="ARBA00022692"/>
    </source>
</evidence>
<evidence type="ECO:0000256" key="8">
    <source>
        <dbReference type="ARBA" id="ARBA00023136"/>
    </source>
</evidence>
<keyword evidence="7 11" id="KW-0406">Ion transport</keyword>
<evidence type="ECO:0000256" key="2">
    <source>
        <dbReference type="ARBA" id="ARBA00022448"/>
    </source>
</evidence>
<dbReference type="PANTHER" id="PTHR11690">
    <property type="entry name" value="AMILORIDE-SENSITIVE SODIUM CHANNEL-RELATED"/>
    <property type="match status" value="1"/>
</dbReference>
<feature type="region of interest" description="Disordered" evidence="12">
    <location>
        <begin position="1"/>
        <end position="32"/>
    </location>
</feature>
<keyword evidence="9 11" id="KW-0739">Sodium transport</keyword>